<evidence type="ECO:0000313" key="6">
    <source>
        <dbReference type="EMBL" id="MDQ0555138.1"/>
    </source>
</evidence>
<dbReference type="EC" id="3.4.19.13" evidence="6"/>
<dbReference type="Pfam" id="PF01019">
    <property type="entry name" value="G_glu_transpept"/>
    <property type="match status" value="1"/>
</dbReference>
<dbReference type="SUPFAM" id="SSF56235">
    <property type="entry name" value="N-terminal nucleophile aminohydrolases (Ntn hydrolases)"/>
    <property type="match status" value="1"/>
</dbReference>
<evidence type="ECO:0000256" key="5">
    <source>
        <dbReference type="SAM" id="Phobius"/>
    </source>
</evidence>
<evidence type="ECO:0000256" key="4">
    <source>
        <dbReference type="ARBA" id="ARBA00023145"/>
    </source>
</evidence>
<keyword evidence="5" id="KW-0472">Membrane</keyword>
<comment type="similarity">
    <text evidence="1">Belongs to the gamma-glutamyltransferase family.</text>
</comment>
<dbReference type="PANTHER" id="PTHR43199">
    <property type="entry name" value="GLUTATHIONE HYDROLASE"/>
    <property type="match status" value="1"/>
</dbReference>
<protein>
    <submittedName>
        <fullName evidence="6">Gamma-glutamyltranspeptidase/glutathione hydrolase</fullName>
        <ecNumber evidence="6">2.3.2.2</ecNumber>
        <ecNumber evidence="6">3.4.19.13</ecNumber>
    </submittedName>
</protein>
<dbReference type="EC" id="2.3.2.2" evidence="6"/>
<evidence type="ECO:0000256" key="2">
    <source>
        <dbReference type="ARBA" id="ARBA00022679"/>
    </source>
</evidence>
<keyword evidence="5" id="KW-1133">Transmembrane helix</keyword>
<dbReference type="GO" id="GO:0036374">
    <property type="term" value="F:glutathione hydrolase activity"/>
    <property type="evidence" value="ECO:0007669"/>
    <property type="project" value="UniProtKB-EC"/>
</dbReference>
<dbReference type="Proteomes" id="UP001232584">
    <property type="component" value="Unassembled WGS sequence"/>
</dbReference>
<keyword evidence="3 6" id="KW-0378">Hydrolase</keyword>
<dbReference type="PRINTS" id="PR01210">
    <property type="entry name" value="GGTRANSPTASE"/>
</dbReference>
<proteinExistence type="inferred from homology"/>
<evidence type="ECO:0000256" key="3">
    <source>
        <dbReference type="ARBA" id="ARBA00022801"/>
    </source>
</evidence>
<dbReference type="Gene3D" id="3.60.20.40">
    <property type="match status" value="1"/>
</dbReference>
<evidence type="ECO:0000256" key="1">
    <source>
        <dbReference type="ARBA" id="ARBA00009381"/>
    </source>
</evidence>
<feature type="transmembrane region" description="Helical" evidence="5">
    <location>
        <begin position="7"/>
        <end position="25"/>
    </location>
</feature>
<keyword evidence="7" id="KW-1185">Reference proteome</keyword>
<dbReference type="InterPro" id="IPR051792">
    <property type="entry name" value="GGT_bact"/>
</dbReference>
<sequence length="522" mass="58808">MKKNLKLLIGPICLIIAIIIIGKLYKDGGFSLSKQKEYGVSSSNPIAVKVGMDVLNNGGNAVDASVAIAYVLGVVEPYASGIGGGGGMMVYSPKDNTSKFYDYREYAPISNDNKVSNIGVPGFVKGMEYVHNAYGKIEMKNLLEPSINYSKEGFTVDDYSYNRFDFAKKKLKKTKLPQFFDNGEPKEIGSLIVQEELANTLMEIQKHGADAFYSGKISKNITDYMKWDKNDLKEYSVLEHEPVKSKFNDYEIISAPPPFSGATLIQILKLADFLDIKKYENDELEYIKIMSKIVNAAYKDRINNIGDLNYNNINYQNIVDDEYVKKMINSNELYGDYEKEHESTTHFVVADKDGMIVSCTNTLGDFFGSGDYLNGFFLNNALFNFDCDSKNSINSYKPGKRSRTFMSPTIIKNNDFVMGIGSPGGNKIPQAMAQVIIKNLIFKHKLENSIDDNRIVFEDLYKITTEEELKKEEEEILQSEGYEIKTNESKLYFGSIQAMGNDYKNGVFGGADYRRHGKWDAK</sequence>
<name>A0ABU0MW52_9FIRM</name>
<accession>A0ABU0MW52</accession>
<dbReference type="InterPro" id="IPR043137">
    <property type="entry name" value="GGT_ssub_C"/>
</dbReference>
<keyword evidence="2 6" id="KW-0808">Transferase</keyword>
<reference evidence="6 7" key="1">
    <citation type="submission" date="2023-07" db="EMBL/GenBank/DDBJ databases">
        <title>Genomic Encyclopedia of Type Strains, Phase IV (KMG-IV): sequencing the most valuable type-strain genomes for metagenomic binning, comparative biology and taxonomic classification.</title>
        <authorList>
            <person name="Goeker M."/>
        </authorList>
    </citation>
    <scope>NUCLEOTIDE SEQUENCE [LARGE SCALE GENOMIC DNA]</scope>
    <source>
        <strain evidence="6 7">DSM 15049</strain>
    </source>
</reference>
<keyword evidence="5" id="KW-0812">Transmembrane</keyword>
<dbReference type="RefSeq" id="WP_307501771.1">
    <property type="nucleotide sequence ID" value="NZ_BAAACE010000026.1"/>
</dbReference>
<organism evidence="6 7">
    <name type="scientific">Paraclostridium ghonii</name>
    <dbReference type="NCBI Taxonomy" id="29358"/>
    <lineage>
        <taxon>Bacteria</taxon>
        <taxon>Bacillati</taxon>
        <taxon>Bacillota</taxon>
        <taxon>Clostridia</taxon>
        <taxon>Peptostreptococcales</taxon>
        <taxon>Peptostreptococcaceae</taxon>
        <taxon>Paraclostridium</taxon>
    </lineage>
</organism>
<dbReference type="GO" id="GO:0103068">
    <property type="term" value="F:leukotriene C4 gamma-glutamyl transferase activity"/>
    <property type="evidence" value="ECO:0007669"/>
    <property type="project" value="UniProtKB-EC"/>
</dbReference>
<dbReference type="Gene3D" id="1.10.246.230">
    <property type="match status" value="1"/>
</dbReference>
<dbReference type="InterPro" id="IPR029055">
    <property type="entry name" value="Ntn_hydrolases_N"/>
</dbReference>
<dbReference type="EMBL" id="JAUSWG010000001">
    <property type="protein sequence ID" value="MDQ0555138.1"/>
    <property type="molecule type" value="Genomic_DNA"/>
</dbReference>
<keyword evidence="6" id="KW-0012">Acyltransferase</keyword>
<keyword evidence="4" id="KW-0865">Zymogen</keyword>
<gene>
    <name evidence="6" type="ORF">QOZ92_000248</name>
</gene>
<evidence type="ECO:0000313" key="7">
    <source>
        <dbReference type="Proteomes" id="UP001232584"/>
    </source>
</evidence>
<comment type="caution">
    <text evidence="6">The sequence shown here is derived from an EMBL/GenBank/DDBJ whole genome shotgun (WGS) entry which is preliminary data.</text>
</comment>
<dbReference type="PANTHER" id="PTHR43199:SF1">
    <property type="entry name" value="GLUTATHIONE HYDROLASE PROENZYME"/>
    <property type="match status" value="1"/>
</dbReference>